<dbReference type="EMBL" id="AMZH03006020">
    <property type="protein sequence ID" value="RRT64877.1"/>
    <property type="molecule type" value="Genomic_DNA"/>
</dbReference>
<feature type="transmembrane region" description="Helical" evidence="2">
    <location>
        <begin position="49"/>
        <end position="69"/>
    </location>
</feature>
<dbReference type="AlphaFoldDB" id="A0A426ZLK9"/>
<feature type="compositionally biased region" description="Basic and acidic residues" evidence="1">
    <location>
        <begin position="118"/>
        <end position="129"/>
    </location>
</feature>
<keyword evidence="2" id="KW-1133">Transmembrane helix</keyword>
<evidence type="ECO:0000256" key="2">
    <source>
        <dbReference type="SAM" id="Phobius"/>
    </source>
</evidence>
<reference evidence="3 4" key="1">
    <citation type="journal article" date="2014" name="Agronomy (Basel)">
        <title>A Draft Genome Sequence for Ensete ventricosum, the Drought-Tolerant Tree Against Hunger.</title>
        <authorList>
            <person name="Harrison J."/>
            <person name="Moore K.A."/>
            <person name="Paszkiewicz K."/>
            <person name="Jones T."/>
            <person name="Grant M."/>
            <person name="Ambacheew D."/>
            <person name="Muzemil S."/>
            <person name="Studholme D.J."/>
        </authorList>
    </citation>
    <scope>NUCLEOTIDE SEQUENCE [LARGE SCALE GENOMIC DNA]</scope>
</reference>
<keyword evidence="2" id="KW-0812">Transmembrane</keyword>
<gene>
    <name evidence="3" type="ORF">B296_00024169</name>
</gene>
<name>A0A426ZLK9_ENSVE</name>
<keyword evidence="2" id="KW-0472">Membrane</keyword>
<protein>
    <submittedName>
        <fullName evidence="3">Uncharacterized protein</fullName>
    </submittedName>
</protein>
<sequence>MSRSGKRKRDDGEEADMEAIAKKRWAGKTIVDLFADEFKGRSYDYYVRVTLPFFLLRAFPVLVLFSVAFGSGKAPYRPVHTGLAVDRYAYRSLLGGTAKIGHQRSNSAVDGRLKKKKGKEEEEKKKEEVPGRCPHLRALAARGSTASRRRPWATIVTAWGDKMSPRAGRRNISSRWEKAIYFLF</sequence>
<evidence type="ECO:0000313" key="3">
    <source>
        <dbReference type="EMBL" id="RRT64877.1"/>
    </source>
</evidence>
<feature type="region of interest" description="Disordered" evidence="1">
    <location>
        <begin position="104"/>
        <end position="129"/>
    </location>
</feature>
<evidence type="ECO:0000313" key="4">
    <source>
        <dbReference type="Proteomes" id="UP000287651"/>
    </source>
</evidence>
<comment type="caution">
    <text evidence="3">The sequence shown here is derived from an EMBL/GenBank/DDBJ whole genome shotgun (WGS) entry which is preliminary data.</text>
</comment>
<organism evidence="3 4">
    <name type="scientific">Ensete ventricosum</name>
    <name type="common">Abyssinian banana</name>
    <name type="synonym">Musa ensete</name>
    <dbReference type="NCBI Taxonomy" id="4639"/>
    <lineage>
        <taxon>Eukaryota</taxon>
        <taxon>Viridiplantae</taxon>
        <taxon>Streptophyta</taxon>
        <taxon>Embryophyta</taxon>
        <taxon>Tracheophyta</taxon>
        <taxon>Spermatophyta</taxon>
        <taxon>Magnoliopsida</taxon>
        <taxon>Liliopsida</taxon>
        <taxon>Zingiberales</taxon>
        <taxon>Musaceae</taxon>
        <taxon>Ensete</taxon>
    </lineage>
</organism>
<evidence type="ECO:0000256" key="1">
    <source>
        <dbReference type="SAM" id="MobiDB-lite"/>
    </source>
</evidence>
<accession>A0A426ZLK9</accession>
<proteinExistence type="predicted"/>
<dbReference type="Proteomes" id="UP000287651">
    <property type="component" value="Unassembled WGS sequence"/>
</dbReference>